<evidence type="ECO:0000256" key="3">
    <source>
        <dbReference type="SAM" id="MobiDB-lite"/>
    </source>
</evidence>
<dbReference type="InterPro" id="IPR000917">
    <property type="entry name" value="Sulfatase_N"/>
</dbReference>
<keyword evidence="2 5" id="KW-0378">Hydrolase</keyword>
<protein>
    <submittedName>
        <fullName evidence="5">Sulfatase-like hydrolase/transferase</fullName>
    </submittedName>
</protein>
<evidence type="ECO:0000313" key="6">
    <source>
        <dbReference type="Proteomes" id="UP001139447"/>
    </source>
</evidence>
<dbReference type="GO" id="GO:0005737">
    <property type="term" value="C:cytoplasm"/>
    <property type="evidence" value="ECO:0007669"/>
    <property type="project" value="TreeGrafter"/>
</dbReference>
<dbReference type="SUPFAM" id="SSF53649">
    <property type="entry name" value="Alkaline phosphatase-like"/>
    <property type="match status" value="1"/>
</dbReference>
<dbReference type="Gene3D" id="3.40.720.10">
    <property type="entry name" value="Alkaline Phosphatase, subunit A"/>
    <property type="match status" value="1"/>
</dbReference>
<keyword evidence="1" id="KW-0479">Metal-binding</keyword>
<dbReference type="Proteomes" id="UP001139447">
    <property type="component" value="Unassembled WGS sequence"/>
</dbReference>
<dbReference type="PANTHER" id="PTHR45953">
    <property type="entry name" value="IDURONATE 2-SULFATASE"/>
    <property type="match status" value="1"/>
</dbReference>
<dbReference type="EMBL" id="JALGBI010000003">
    <property type="protein sequence ID" value="MCJ0765702.1"/>
    <property type="molecule type" value="Genomic_DNA"/>
</dbReference>
<proteinExistence type="predicted"/>
<dbReference type="Pfam" id="PF00884">
    <property type="entry name" value="Sulfatase"/>
    <property type="match status" value="1"/>
</dbReference>
<evidence type="ECO:0000256" key="2">
    <source>
        <dbReference type="ARBA" id="ARBA00022801"/>
    </source>
</evidence>
<evidence type="ECO:0000313" key="5">
    <source>
        <dbReference type="EMBL" id="MCJ0765702.1"/>
    </source>
</evidence>
<accession>A0A9X1VYA3</accession>
<organism evidence="5 6">
    <name type="scientific">Variovorax terrae</name>
    <dbReference type="NCBI Taxonomy" id="2923278"/>
    <lineage>
        <taxon>Bacteria</taxon>
        <taxon>Pseudomonadati</taxon>
        <taxon>Pseudomonadota</taxon>
        <taxon>Betaproteobacteria</taxon>
        <taxon>Burkholderiales</taxon>
        <taxon>Comamonadaceae</taxon>
        <taxon>Variovorax</taxon>
    </lineage>
</organism>
<feature type="domain" description="Sulfatase N-terminal" evidence="4">
    <location>
        <begin position="6"/>
        <end position="345"/>
    </location>
</feature>
<feature type="region of interest" description="Disordered" evidence="3">
    <location>
        <begin position="470"/>
        <end position="490"/>
    </location>
</feature>
<dbReference type="GO" id="GO:0008484">
    <property type="term" value="F:sulfuric ester hydrolase activity"/>
    <property type="evidence" value="ECO:0007669"/>
    <property type="project" value="TreeGrafter"/>
</dbReference>
<evidence type="ECO:0000259" key="4">
    <source>
        <dbReference type="Pfam" id="PF00884"/>
    </source>
</evidence>
<sequence length="490" mass="54075">MEPMNLLVLMDDEHNKKMLGCYGHPTVQTPNLDRLAARGTRFINAYTNSPICVPARAAFATGRQVHQTGYWDNAIAYDGQVPSWGHVLQAHGHPVVSIGKLHYTDETADTGFDRQVLPMHIEAGVGDLHGLLRDPLPVRYQSRDMATRIGPGDTSYTDYDRKIADEACHWLQTQAQVQRPHGKPWVLFTSFISPHSPLVAPQAYYDLYPPESITLPKKRPAGFQHPWWDALNGCYIFDASFADDHQRRIAIASYYALCTYIDHQIGRVLDTLEATGLARNTRVVFLSDHGDNMGARGLWGKSNMYEESAGIPMIAAGPGIAAGARCDTAVSHIDFRPTILQAVGVPAQAQASQAYPGRSLFESMQMPEAEARQRVVLSEYHAAGSISACYMVRQGDWKYIHYTGFRPELFNLREDPEELADRAGDPACAGVLRALEGELRQHLDPEATDRQAKAAQAALIAKHGGYDAINRRGGSSYTPAPGEDVQLIPS</sequence>
<dbReference type="GO" id="GO:0046872">
    <property type="term" value="F:metal ion binding"/>
    <property type="evidence" value="ECO:0007669"/>
    <property type="project" value="UniProtKB-KW"/>
</dbReference>
<reference evidence="5" key="1">
    <citation type="submission" date="2022-03" db="EMBL/GenBank/DDBJ databases">
        <authorList>
            <person name="Woo C.Y."/>
        </authorList>
    </citation>
    <scope>NUCLEOTIDE SEQUENCE</scope>
    <source>
        <strain evidence="5">CYS-02</strain>
    </source>
</reference>
<keyword evidence="6" id="KW-1185">Reference proteome</keyword>
<gene>
    <name evidence="5" type="ORF">MMF98_21015</name>
</gene>
<evidence type="ECO:0000256" key="1">
    <source>
        <dbReference type="ARBA" id="ARBA00022723"/>
    </source>
</evidence>
<dbReference type="InterPro" id="IPR017850">
    <property type="entry name" value="Alkaline_phosphatase_core_sf"/>
</dbReference>
<comment type="caution">
    <text evidence="5">The sequence shown here is derived from an EMBL/GenBank/DDBJ whole genome shotgun (WGS) entry which is preliminary data.</text>
</comment>
<dbReference type="AlphaFoldDB" id="A0A9X1VYA3"/>
<dbReference type="PANTHER" id="PTHR45953:SF1">
    <property type="entry name" value="IDURONATE 2-SULFATASE"/>
    <property type="match status" value="1"/>
</dbReference>
<name>A0A9X1VYA3_9BURK</name>
<dbReference type="CDD" id="cd16037">
    <property type="entry name" value="sulfatase_like"/>
    <property type="match status" value="1"/>
</dbReference>